<dbReference type="AlphaFoldDB" id="A0A6G0YHY7"/>
<keyword evidence="2" id="KW-1185">Reference proteome</keyword>
<keyword evidence="1" id="KW-0695">RNA-directed DNA polymerase</keyword>
<protein>
    <submittedName>
        <fullName evidence="1">Reverse transcriptase domain-containing protein</fullName>
    </submittedName>
</protein>
<reference evidence="1 2" key="1">
    <citation type="submission" date="2019-08" db="EMBL/GenBank/DDBJ databases">
        <title>Whole genome of Aphis craccivora.</title>
        <authorList>
            <person name="Voronova N.V."/>
            <person name="Shulinski R.S."/>
            <person name="Bandarenka Y.V."/>
            <person name="Zhorov D.G."/>
            <person name="Warner D."/>
        </authorList>
    </citation>
    <scope>NUCLEOTIDE SEQUENCE [LARGE SCALE GENOMIC DNA]</scope>
    <source>
        <strain evidence="1">180601</strain>
        <tissue evidence="1">Whole Body</tissue>
    </source>
</reference>
<evidence type="ECO:0000313" key="2">
    <source>
        <dbReference type="Proteomes" id="UP000478052"/>
    </source>
</evidence>
<proteinExistence type="predicted"/>
<dbReference type="Proteomes" id="UP000478052">
    <property type="component" value="Unassembled WGS sequence"/>
</dbReference>
<keyword evidence="1" id="KW-0808">Transferase</keyword>
<sequence>MYISLHKKENGITQTQLQKEVHLPLKNVKNGKAADVDGILQEFIKKNLDTNSKHWLTRFFLSMANKGSLPKAWCKAKITLNKDLEVLQNYFNKSNFNLNANKTTAVTFHLNNREANRVLELKSVKPILQMKNVLGILESKSIKRLLLYNT</sequence>
<keyword evidence="1" id="KW-0548">Nucleotidyltransferase</keyword>
<comment type="caution">
    <text evidence="1">The sequence shown here is derived from an EMBL/GenBank/DDBJ whole genome shotgun (WGS) entry which is preliminary data.</text>
</comment>
<organism evidence="1 2">
    <name type="scientific">Aphis craccivora</name>
    <name type="common">Cowpea aphid</name>
    <dbReference type="NCBI Taxonomy" id="307492"/>
    <lineage>
        <taxon>Eukaryota</taxon>
        <taxon>Metazoa</taxon>
        <taxon>Ecdysozoa</taxon>
        <taxon>Arthropoda</taxon>
        <taxon>Hexapoda</taxon>
        <taxon>Insecta</taxon>
        <taxon>Pterygota</taxon>
        <taxon>Neoptera</taxon>
        <taxon>Paraneoptera</taxon>
        <taxon>Hemiptera</taxon>
        <taxon>Sternorrhyncha</taxon>
        <taxon>Aphidomorpha</taxon>
        <taxon>Aphidoidea</taxon>
        <taxon>Aphididae</taxon>
        <taxon>Aphidini</taxon>
        <taxon>Aphis</taxon>
        <taxon>Aphis</taxon>
    </lineage>
</organism>
<dbReference type="PANTHER" id="PTHR36688:SF2">
    <property type="entry name" value="ENDONUCLEASE_EXONUCLEASE_PHOSPHATASE DOMAIN-CONTAINING PROTEIN"/>
    <property type="match status" value="1"/>
</dbReference>
<dbReference type="EMBL" id="VUJU01003955">
    <property type="protein sequence ID" value="KAF0756034.1"/>
    <property type="molecule type" value="Genomic_DNA"/>
</dbReference>
<gene>
    <name evidence="1" type="ORF">FWK35_00010138</name>
</gene>
<evidence type="ECO:0000313" key="1">
    <source>
        <dbReference type="EMBL" id="KAF0756034.1"/>
    </source>
</evidence>
<name>A0A6G0YHY7_APHCR</name>
<dbReference type="InterPro" id="IPR052560">
    <property type="entry name" value="RdDP_mobile_element"/>
</dbReference>
<accession>A0A6G0YHY7</accession>
<dbReference type="PANTHER" id="PTHR36688">
    <property type="entry name" value="ENDO/EXONUCLEASE/PHOSPHATASE DOMAIN-CONTAINING PROTEIN"/>
    <property type="match status" value="1"/>
</dbReference>
<dbReference type="GO" id="GO:0003964">
    <property type="term" value="F:RNA-directed DNA polymerase activity"/>
    <property type="evidence" value="ECO:0007669"/>
    <property type="project" value="UniProtKB-KW"/>
</dbReference>